<keyword evidence="3" id="KW-1185">Reference proteome</keyword>
<name>A0A4Y1ZZW3_ARAVE</name>
<gene>
    <name evidence="2" type="ORF">AVEN_128188_1</name>
</gene>
<evidence type="ECO:0000313" key="2">
    <source>
        <dbReference type="EMBL" id="GBL73022.1"/>
    </source>
</evidence>
<dbReference type="Proteomes" id="UP000499080">
    <property type="component" value="Unassembled WGS sequence"/>
</dbReference>
<protein>
    <submittedName>
        <fullName evidence="2">Uncharacterized protein</fullName>
    </submittedName>
</protein>
<feature type="compositionally biased region" description="Polar residues" evidence="1">
    <location>
        <begin position="71"/>
        <end position="100"/>
    </location>
</feature>
<reference evidence="2 3" key="1">
    <citation type="journal article" date="2019" name="Sci. Rep.">
        <title>Orb-weaving spider Araneus ventricosus genome elucidates the spidroin gene catalogue.</title>
        <authorList>
            <person name="Kono N."/>
            <person name="Nakamura H."/>
            <person name="Ohtoshi R."/>
            <person name="Moran D.A.P."/>
            <person name="Shinohara A."/>
            <person name="Yoshida Y."/>
            <person name="Fujiwara M."/>
            <person name="Mori M."/>
            <person name="Tomita M."/>
            <person name="Arakawa K."/>
        </authorList>
    </citation>
    <scope>NUCLEOTIDE SEQUENCE [LARGE SCALE GENOMIC DNA]</scope>
</reference>
<evidence type="ECO:0000256" key="1">
    <source>
        <dbReference type="SAM" id="MobiDB-lite"/>
    </source>
</evidence>
<proteinExistence type="predicted"/>
<sequence length="100" mass="11051">MRARRSNGRTLTLGQQRYSIETPFHPRSAVCVDMIKSVRLKSPPAGVVSKIEEKRVAFQKACLSPDLGSKLQRSSQNSLRVTSKVGRSSSNQIKLNQPGL</sequence>
<dbReference type="AlphaFoldDB" id="A0A4Y1ZZW3"/>
<dbReference type="EMBL" id="BGPR01000002">
    <property type="protein sequence ID" value="GBL73022.1"/>
    <property type="molecule type" value="Genomic_DNA"/>
</dbReference>
<organism evidence="2 3">
    <name type="scientific">Araneus ventricosus</name>
    <name type="common">Orbweaver spider</name>
    <name type="synonym">Epeira ventricosa</name>
    <dbReference type="NCBI Taxonomy" id="182803"/>
    <lineage>
        <taxon>Eukaryota</taxon>
        <taxon>Metazoa</taxon>
        <taxon>Ecdysozoa</taxon>
        <taxon>Arthropoda</taxon>
        <taxon>Chelicerata</taxon>
        <taxon>Arachnida</taxon>
        <taxon>Araneae</taxon>
        <taxon>Araneomorphae</taxon>
        <taxon>Entelegynae</taxon>
        <taxon>Araneoidea</taxon>
        <taxon>Araneidae</taxon>
        <taxon>Araneus</taxon>
    </lineage>
</organism>
<comment type="caution">
    <text evidence="2">The sequence shown here is derived from an EMBL/GenBank/DDBJ whole genome shotgun (WGS) entry which is preliminary data.</text>
</comment>
<evidence type="ECO:0000313" key="3">
    <source>
        <dbReference type="Proteomes" id="UP000499080"/>
    </source>
</evidence>
<accession>A0A4Y1ZZW3</accession>
<feature type="region of interest" description="Disordered" evidence="1">
    <location>
        <begin position="69"/>
        <end position="100"/>
    </location>
</feature>